<dbReference type="InterPro" id="IPR021321">
    <property type="entry name" value="DUF2922"/>
</dbReference>
<evidence type="ECO:0008006" key="3">
    <source>
        <dbReference type="Google" id="ProtNLM"/>
    </source>
</evidence>
<accession>A0ABS4K9R3</accession>
<name>A0ABS4K9R3_9FIRM</name>
<organism evidence="1 2">
    <name type="scientific">Peptoniphilus stercorisuis</name>
    <dbReference type="NCBI Taxonomy" id="1436965"/>
    <lineage>
        <taxon>Bacteria</taxon>
        <taxon>Bacillati</taxon>
        <taxon>Bacillota</taxon>
        <taxon>Tissierellia</taxon>
        <taxon>Tissierellales</taxon>
        <taxon>Peptoniphilaceae</taxon>
        <taxon>Peptoniphilus</taxon>
    </lineage>
</organism>
<proteinExistence type="predicted"/>
<dbReference type="Pfam" id="PF11148">
    <property type="entry name" value="DUF2922"/>
    <property type="match status" value="1"/>
</dbReference>
<dbReference type="EMBL" id="JAGGLJ010000001">
    <property type="protein sequence ID" value="MBP2024515.1"/>
    <property type="molecule type" value="Genomic_DNA"/>
</dbReference>
<protein>
    <recommendedName>
        <fullName evidence="3">DUF2922 domain-containing protein</fullName>
    </recommendedName>
</protein>
<dbReference type="Proteomes" id="UP001519306">
    <property type="component" value="Unassembled WGS sequence"/>
</dbReference>
<keyword evidence="2" id="KW-1185">Reference proteome</keyword>
<sequence>MKNNKILEIEFEDIGKKKFKISLDDPIDNIELSQINNISSLVIDSELFVGKVGKLEKFTKAYIKEINYEDIV</sequence>
<dbReference type="RefSeq" id="WP_210059821.1">
    <property type="nucleotide sequence ID" value="NZ_JAGGLJ010000001.1"/>
</dbReference>
<comment type="caution">
    <text evidence="1">The sequence shown here is derived from an EMBL/GenBank/DDBJ whole genome shotgun (WGS) entry which is preliminary data.</text>
</comment>
<gene>
    <name evidence="1" type="ORF">J2Z71_000030</name>
</gene>
<reference evidence="1 2" key="1">
    <citation type="submission" date="2021-03" db="EMBL/GenBank/DDBJ databases">
        <title>Genomic Encyclopedia of Type Strains, Phase IV (KMG-IV): sequencing the most valuable type-strain genomes for metagenomic binning, comparative biology and taxonomic classification.</title>
        <authorList>
            <person name="Goeker M."/>
        </authorList>
    </citation>
    <scope>NUCLEOTIDE SEQUENCE [LARGE SCALE GENOMIC DNA]</scope>
    <source>
        <strain evidence="1 2">DSM 27563</strain>
    </source>
</reference>
<evidence type="ECO:0000313" key="1">
    <source>
        <dbReference type="EMBL" id="MBP2024515.1"/>
    </source>
</evidence>
<evidence type="ECO:0000313" key="2">
    <source>
        <dbReference type="Proteomes" id="UP001519306"/>
    </source>
</evidence>